<evidence type="ECO:0000256" key="1">
    <source>
        <dbReference type="SAM" id="SignalP"/>
    </source>
</evidence>
<sequence length="591" mass="67442">MRYLFSAIVVVTMLAHLVMADDGERESTKTLSMSLTKSANQYKALSGQLLYKTNITDFVTLDILTSMSRSLSLTEDFPKDSNGFSVSSSYLSQSWWNMSVGFDYNRTHNERKTDEGELEFIAHSKMSNLSPEVNFNISDDFSANVGMRLTNSSFAAKVPLKNLEARYSDSKHIDGSMSYKYTPTTSLNISYGIDRENGWNYGYQYRDQFIDTKRGKKPFNLMGSNASIALSGNYSLGEKVSLSPRVNMNFSRKRDREDIANDEDSFSGNMSFSVNYTPVSVVNISCDVKYNRKRDDYNNELREKRGDENFFDYSNAYLFYSAKVEVEFSEMLTLSSQYEHSGSRPRYFDERGTQIDPIEHRSIAQYYKNSFSDKIITDIKYMMTDRINMTISHAFWLSRSHRVLTGEKNRSTTNNLNSTIRYEFSDELTFTSKVKASMTDFAENGGWRDRDSGYGFELSAVKSVGDILQSVITYKIDQDLEYTLGSYDVAGLTRALLTDLSLLPVGIVRPRFGFGILWDVMPGSQADGNLNVVQYSMSPSITFVPSSNLNISFNTSLGWVESFYEKKKEEMTRQFQYHADISFSYQMTKGL</sequence>
<proteinExistence type="predicted"/>
<dbReference type="Proteomes" id="UP000192611">
    <property type="component" value="Unassembled WGS sequence"/>
</dbReference>
<reference evidence="3" key="1">
    <citation type="submission" date="2017-03" db="EMBL/GenBank/DDBJ databases">
        <title>Novel pathways for hydrocarbon cycling and metabolic interdependencies in hydrothermal sediment communities.</title>
        <authorList>
            <person name="Dombrowski N."/>
            <person name="Seitz K."/>
            <person name="Teske A."/>
            <person name="Baker B."/>
        </authorList>
    </citation>
    <scope>NUCLEOTIDE SEQUENCE [LARGE SCALE GENOMIC DNA]</scope>
</reference>
<comment type="caution">
    <text evidence="2">The sequence shown here is derived from an EMBL/GenBank/DDBJ whole genome shotgun (WGS) entry which is preliminary data.</text>
</comment>
<evidence type="ECO:0008006" key="4">
    <source>
        <dbReference type="Google" id="ProtNLM"/>
    </source>
</evidence>
<keyword evidence="1" id="KW-0732">Signal</keyword>
<name>A0A1W9S1U6_9BACT</name>
<feature type="non-terminal residue" evidence="2">
    <location>
        <position position="591"/>
    </location>
</feature>
<feature type="chain" id="PRO_5010857642" description="DUF3570 domain-containing protein" evidence="1">
    <location>
        <begin position="21"/>
        <end position="591"/>
    </location>
</feature>
<organism evidence="2 3">
    <name type="scientific">Candidatus Coatesbacteria bacterium 4484_99</name>
    <dbReference type="NCBI Taxonomy" id="1970774"/>
    <lineage>
        <taxon>Bacteria</taxon>
        <taxon>Candidatus Coatesiibacteriota</taxon>
    </lineage>
</organism>
<dbReference type="AlphaFoldDB" id="A0A1W9S1U6"/>
<evidence type="ECO:0000313" key="2">
    <source>
        <dbReference type="EMBL" id="OQX90774.1"/>
    </source>
</evidence>
<dbReference type="EMBL" id="NATQ01000029">
    <property type="protein sequence ID" value="OQX90774.1"/>
    <property type="molecule type" value="Genomic_DNA"/>
</dbReference>
<accession>A0A1W9S1U6</accession>
<protein>
    <recommendedName>
        <fullName evidence="4">DUF3570 domain-containing protein</fullName>
    </recommendedName>
</protein>
<evidence type="ECO:0000313" key="3">
    <source>
        <dbReference type="Proteomes" id="UP000192611"/>
    </source>
</evidence>
<gene>
    <name evidence="2" type="ORF">B6D57_02110</name>
</gene>
<feature type="signal peptide" evidence="1">
    <location>
        <begin position="1"/>
        <end position="20"/>
    </location>
</feature>